<name>A0A329LIH4_9BACL</name>
<proteinExistence type="predicted"/>
<keyword evidence="1" id="KW-1133">Transmembrane helix</keyword>
<sequence>MVRAPSFPLVKPYVIMASIAGISQIFVSFLLSQLLIRSNGRQGFGIMSKRDEFYNENWKRKKMYGIVLKIFLRTAGIFLLPGEILFCCKSMDGYADGRLTKGPWLMRRPAGFLTASNRRVELKGIERRAGARLSPMDKGD</sequence>
<evidence type="ECO:0000313" key="2">
    <source>
        <dbReference type="EMBL" id="RAV08025.1"/>
    </source>
</evidence>
<feature type="transmembrane region" description="Helical" evidence="1">
    <location>
        <begin position="66"/>
        <end position="86"/>
    </location>
</feature>
<accession>A0A329LIH4</accession>
<reference evidence="2 3" key="1">
    <citation type="journal article" date="2009" name="Int. J. Syst. Evol. Microbiol.">
        <title>Paenibacillus contaminans sp. nov., isolated from a contaminated laboratory plate.</title>
        <authorList>
            <person name="Chou J.H."/>
            <person name="Lee J.H."/>
            <person name="Lin M.C."/>
            <person name="Chang P.S."/>
            <person name="Arun A.B."/>
            <person name="Young C.C."/>
            <person name="Chen W.M."/>
        </authorList>
    </citation>
    <scope>NUCLEOTIDE SEQUENCE [LARGE SCALE GENOMIC DNA]</scope>
    <source>
        <strain evidence="2 3">CKOBP-6</strain>
    </source>
</reference>
<gene>
    <name evidence="2" type="ORF">DQG23_41555</name>
</gene>
<organism evidence="2 3">
    <name type="scientific">Paenibacillus contaminans</name>
    <dbReference type="NCBI Taxonomy" id="450362"/>
    <lineage>
        <taxon>Bacteria</taxon>
        <taxon>Bacillati</taxon>
        <taxon>Bacillota</taxon>
        <taxon>Bacilli</taxon>
        <taxon>Bacillales</taxon>
        <taxon>Paenibacillaceae</taxon>
        <taxon>Paenibacillus</taxon>
    </lineage>
</organism>
<dbReference type="AlphaFoldDB" id="A0A329LIH4"/>
<dbReference type="Proteomes" id="UP000250369">
    <property type="component" value="Unassembled WGS sequence"/>
</dbReference>
<keyword evidence="1" id="KW-0812">Transmembrane</keyword>
<feature type="transmembrane region" description="Helical" evidence="1">
    <location>
        <begin position="12"/>
        <end position="31"/>
    </location>
</feature>
<evidence type="ECO:0000313" key="3">
    <source>
        <dbReference type="Proteomes" id="UP000250369"/>
    </source>
</evidence>
<dbReference type="EMBL" id="QMFB01000067">
    <property type="protein sequence ID" value="RAV08025.1"/>
    <property type="molecule type" value="Genomic_DNA"/>
</dbReference>
<keyword evidence="1" id="KW-0472">Membrane</keyword>
<evidence type="ECO:0000256" key="1">
    <source>
        <dbReference type="SAM" id="Phobius"/>
    </source>
</evidence>
<keyword evidence="3" id="KW-1185">Reference proteome</keyword>
<comment type="caution">
    <text evidence="2">The sequence shown here is derived from an EMBL/GenBank/DDBJ whole genome shotgun (WGS) entry which is preliminary data.</text>
</comment>
<protein>
    <submittedName>
        <fullName evidence="2">Uncharacterized protein</fullName>
    </submittedName>
</protein>